<organism evidence="2 3">
    <name type="scientific">Marasmius oreades</name>
    <name type="common">fairy-ring Marasmius</name>
    <dbReference type="NCBI Taxonomy" id="181124"/>
    <lineage>
        <taxon>Eukaryota</taxon>
        <taxon>Fungi</taxon>
        <taxon>Dikarya</taxon>
        <taxon>Basidiomycota</taxon>
        <taxon>Agaricomycotina</taxon>
        <taxon>Agaricomycetes</taxon>
        <taxon>Agaricomycetidae</taxon>
        <taxon>Agaricales</taxon>
        <taxon>Marasmiineae</taxon>
        <taxon>Marasmiaceae</taxon>
        <taxon>Marasmius</taxon>
    </lineage>
</organism>
<dbReference type="PANTHER" id="PTHR36091:SF2">
    <property type="entry name" value="AMINOGLYCOSIDE PHOSPHOTRANSFERASE DOMAIN-CONTAINING PROTEIN"/>
    <property type="match status" value="1"/>
</dbReference>
<dbReference type="Gene3D" id="3.30.200.20">
    <property type="entry name" value="Phosphorylase Kinase, domain 1"/>
    <property type="match status" value="1"/>
</dbReference>
<dbReference type="Proteomes" id="UP001049176">
    <property type="component" value="Chromosome 8"/>
</dbReference>
<protein>
    <recommendedName>
        <fullName evidence="1">Aminoglycoside phosphotransferase domain-containing protein</fullName>
    </recommendedName>
</protein>
<dbReference type="GO" id="GO:0005739">
    <property type="term" value="C:mitochondrion"/>
    <property type="evidence" value="ECO:0007669"/>
    <property type="project" value="TreeGrafter"/>
</dbReference>
<gene>
    <name evidence="2" type="ORF">E1B28_012318</name>
</gene>
<dbReference type="GeneID" id="66081393"/>
<reference evidence="2" key="1">
    <citation type="journal article" date="2021" name="Genome Biol. Evol.">
        <title>The assembled and annotated genome of the fairy-ring fungus Marasmius oreades.</title>
        <authorList>
            <person name="Hiltunen M."/>
            <person name="Ament-Velasquez S.L."/>
            <person name="Johannesson H."/>
        </authorList>
    </citation>
    <scope>NUCLEOTIDE SEQUENCE</scope>
    <source>
        <strain evidence="2">03SP1</strain>
    </source>
</reference>
<evidence type="ECO:0000313" key="2">
    <source>
        <dbReference type="EMBL" id="KAG7088308.1"/>
    </source>
</evidence>
<accession>A0A9P7UNK1</accession>
<dbReference type="RefSeq" id="XP_043004779.1">
    <property type="nucleotide sequence ID" value="XM_043157412.1"/>
</dbReference>
<keyword evidence="3" id="KW-1185">Reference proteome</keyword>
<dbReference type="InterPro" id="IPR051035">
    <property type="entry name" value="Mito_inheritance_9"/>
</dbReference>
<dbReference type="EMBL" id="CM032188">
    <property type="protein sequence ID" value="KAG7088308.1"/>
    <property type="molecule type" value="Genomic_DNA"/>
</dbReference>
<name>A0A9P7UNK1_9AGAR</name>
<dbReference type="Pfam" id="PF01636">
    <property type="entry name" value="APH"/>
    <property type="match status" value="1"/>
</dbReference>
<evidence type="ECO:0000313" key="3">
    <source>
        <dbReference type="Proteomes" id="UP001049176"/>
    </source>
</evidence>
<comment type="caution">
    <text evidence="2">The sequence shown here is derived from an EMBL/GenBank/DDBJ whole genome shotgun (WGS) entry which is preliminary data.</text>
</comment>
<dbReference type="KEGG" id="more:E1B28_012318"/>
<dbReference type="PANTHER" id="PTHR36091">
    <property type="entry name" value="ALTERED INHERITANCE OF MITOCHONDRIA PROTEIN 9, MITOCHONDRIAL"/>
    <property type="match status" value="1"/>
</dbReference>
<evidence type="ECO:0000259" key="1">
    <source>
        <dbReference type="Pfam" id="PF01636"/>
    </source>
</evidence>
<dbReference type="InterPro" id="IPR011009">
    <property type="entry name" value="Kinase-like_dom_sf"/>
</dbReference>
<feature type="domain" description="Aminoglycoside phosphotransferase" evidence="1">
    <location>
        <begin position="101"/>
        <end position="218"/>
    </location>
</feature>
<sequence>MPCLGSTRLVFDLLEVSPSLRRPLSSLRSLSFFFPSSMPPRCTFSTMEHSPNDLFDYTSGRWIINDALRQERRLIFNVDGLRRLAAQSVNRSPDDIVDLAKLAEGGFNRTFLISMRGDFQMVARIPYPATVPKYYAVASEVATMALLCSSGLPIPKVYGYSPAPDNAAETEYIFMEFVRGTKLSEVWLDLGDREIMSVLRQLAQLESKMMSISFPAGGSLYYAQDLEKVAGGPGIPLEDERFRVGPDVRLPLWYGRRSQLDVDRGPYERAETALVRAAHKELAYLKQFGQPLLPFQRVRREGYRYQEQSSSEHIENLNRYLLIASSVVPRDPALSHFSIRHPDLQQNNIVVSRSPNSDWQVISLFDWQHASILPPFLLAGIPERLAAASSTTASDPWEGETLALKVALIEATEN</sequence>
<dbReference type="AlphaFoldDB" id="A0A9P7UNK1"/>
<dbReference type="InterPro" id="IPR002575">
    <property type="entry name" value="Aminoglycoside_PTrfase"/>
</dbReference>
<proteinExistence type="predicted"/>
<dbReference type="OrthoDB" id="2831558at2759"/>
<dbReference type="SUPFAM" id="SSF56112">
    <property type="entry name" value="Protein kinase-like (PK-like)"/>
    <property type="match status" value="1"/>
</dbReference>